<feature type="compositionally biased region" description="Low complexity" evidence="1">
    <location>
        <begin position="11"/>
        <end position="21"/>
    </location>
</feature>
<feature type="compositionally biased region" description="Gly residues" evidence="1">
    <location>
        <begin position="22"/>
        <end position="32"/>
    </location>
</feature>
<organism evidence="2">
    <name type="scientific">Arundo donax</name>
    <name type="common">Giant reed</name>
    <name type="synonym">Donax arundinaceus</name>
    <dbReference type="NCBI Taxonomy" id="35708"/>
    <lineage>
        <taxon>Eukaryota</taxon>
        <taxon>Viridiplantae</taxon>
        <taxon>Streptophyta</taxon>
        <taxon>Embryophyta</taxon>
        <taxon>Tracheophyta</taxon>
        <taxon>Spermatophyta</taxon>
        <taxon>Magnoliopsida</taxon>
        <taxon>Liliopsida</taxon>
        <taxon>Poales</taxon>
        <taxon>Poaceae</taxon>
        <taxon>PACMAD clade</taxon>
        <taxon>Arundinoideae</taxon>
        <taxon>Arundineae</taxon>
        <taxon>Arundo</taxon>
    </lineage>
</organism>
<evidence type="ECO:0000256" key="1">
    <source>
        <dbReference type="SAM" id="MobiDB-lite"/>
    </source>
</evidence>
<evidence type="ECO:0000313" key="2">
    <source>
        <dbReference type="EMBL" id="JAD36651.1"/>
    </source>
</evidence>
<name>A0A0A8ZCY8_ARUDO</name>
<feature type="region of interest" description="Disordered" evidence="1">
    <location>
        <begin position="1"/>
        <end position="32"/>
    </location>
</feature>
<protein>
    <submittedName>
        <fullName evidence="2">Uncharacterized protein</fullName>
    </submittedName>
</protein>
<reference evidence="2" key="1">
    <citation type="submission" date="2014-09" db="EMBL/GenBank/DDBJ databases">
        <authorList>
            <person name="Magalhaes I.L.F."/>
            <person name="Oliveira U."/>
            <person name="Santos F.R."/>
            <person name="Vidigal T.H.D.A."/>
            <person name="Brescovit A.D."/>
            <person name="Santos A.J."/>
        </authorList>
    </citation>
    <scope>NUCLEOTIDE SEQUENCE</scope>
    <source>
        <tissue evidence="2">Shoot tissue taken approximately 20 cm above the soil surface</tissue>
    </source>
</reference>
<proteinExistence type="predicted"/>
<sequence>MPVAALRCTPSRPSSARAAAGSGDGSRGSASG</sequence>
<reference evidence="2" key="2">
    <citation type="journal article" date="2015" name="Data Brief">
        <title>Shoot transcriptome of the giant reed, Arundo donax.</title>
        <authorList>
            <person name="Barrero R.A."/>
            <person name="Guerrero F.D."/>
            <person name="Moolhuijzen P."/>
            <person name="Goolsby J.A."/>
            <person name="Tidwell J."/>
            <person name="Bellgard S.E."/>
            <person name="Bellgard M.I."/>
        </authorList>
    </citation>
    <scope>NUCLEOTIDE SEQUENCE</scope>
    <source>
        <tissue evidence="2">Shoot tissue taken approximately 20 cm above the soil surface</tissue>
    </source>
</reference>
<dbReference type="EMBL" id="GBRH01261244">
    <property type="protein sequence ID" value="JAD36651.1"/>
    <property type="molecule type" value="Transcribed_RNA"/>
</dbReference>
<accession>A0A0A8ZCY8</accession>
<dbReference type="AlphaFoldDB" id="A0A0A8ZCY8"/>